<dbReference type="Proteomes" id="UP001500493">
    <property type="component" value="Unassembled WGS sequence"/>
</dbReference>
<feature type="compositionally biased region" description="Pro residues" evidence="1">
    <location>
        <begin position="648"/>
        <end position="659"/>
    </location>
</feature>
<evidence type="ECO:0000259" key="2">
    <source>
        <dbReference type="Pfam" id="PF11945"/>
    </source>
</evidence>
<feature type="compositionally biased region" description="Acidic residues" evidence="1">
    <location>
        <begin position="492"/>
        <end position="505"/>
    </location>
</feature>
<feature type="compositionally biased region" description="Low complexity" evidence="1">
    <location>
        <begin position="763"/>
        <end position="773"/>
    </location>
</feature>
<comment type="caution">
    <text evidence="4">The sequence shown here is derived from an EMBL/GenBank/DDBJ whole genome shotgun (WGS) entry which is preliminary data.</text>
</comment>
<feature type="compositionally biased region" description="Low complexity" evidence="1">
    <location>
        <begin position="583"/>
        <end position="593"/>
    </location>
</feature>
<evidence type="ECO:0000313" key="6">
    <source>
        <dbReference type="Proteomes" id="UP001500493"/>
    </source>
</evidence>
<feature type="compositionally biased region" description="Basic and acidic residues" evidence="1">
    <location>
        <begin position="752"/>
        <end position="762"/>
    </location>
</feature>
<dbReference type="Proteomes" id="UP001443563">
    <property type="component" value="Unassembled WGS sequence"/>
</dbReference>
<feature type="region of interest" description="Disordered" evidence="1">
    <location>
        <begin position="188"/>
        <end position="234"/>
    </location>
</feature>
<dbReference type="EMBL" id="JBAMZM010000005">
    <property type="protein sequence ID" value="KAL0512905.1"/>
    <property type="molecule type" value="Genomic_DNA"/>
</dbReference>
<keyword evidence="5" id="KW-1185">Reference proteome</keyword>
<dbReference type="InterPro" id="IPR021854">
    <property type="entry name" value="WASH1_WAHD"/>
</dbReference>
<evidence type="ECO:0000313" key="3">
    <source>
        <dbReference type="EMBL" id="KAL0512905.1"/>
    </source>
</evidence>
<gene>
    <name evidence="3" type="ORF">Q4I29_000924</name>
    <name evidence="4" type="ORF">Q4I32_000966</name>
</gene>
<feature type="compositionally biased region" description="Pro residues" evidence="1">
    <location>
        <begin position="689"/>
        <end position="702"/>
    </location>
</feature>
<dbReference type="AlphaFoldDB" id="A0AAW3CBX8"/>
<feature type="compositionally biased region" description="Pro residues" evidence="1">
    <location>
        <begin position="594"/>
        <end position="609"/>
    </location>
</feature>
<feature type="region of interest" description="Disordered" evidence="1">
    <location>
        <begin position="135"/>
        <end position="161"/>
    </location>
</feature>
<proteinExistence type="predicted"/>
<feature type="domain" description="WASH1 WAHD" evidence="2">
    <location>
        <begin position="74"/>
        <end position="142"/>
    </location>
</feature>
<reference evidence="4 5" key="1">
    <citation type="submission" date="2024-02" db="EMBL/GenBank/DDBJ databases">
        <title>FIRST GENOME SEQUENCES OF Leishmania (Viannia) shawi, Leishmania (Viannia) lindenbergi AND Leishmania (Viannia) utingensis.</title>
        <authorList>
            <person name="Resadore F."/>
            <person name="Custodio M.G.F."/>
            <person name="Boite M.C."/>
            <person name="Cupolillo E."/>
            <person name="Ferreira G.E.M."/>
        </authorList>
    </citation>
    <scope>NUCLEOTIDE SEQUENCE</scope>
    <source>
        <strain evidence="3 5">MCEB/BR/1984/M8408</strain>
        <strain evidence="4">MHOM/BR/2013/18 LTA MLF</strain>
    </source>
</reference>
<accession>A0AAW3CBX8</accession>
<dbReference type="EMBL" id="JBAMZJ010000005">
    <property type="protein sequence ID" value="KAL0530859.1"/>
    <property type="molecule type" value="Genomic_DNA"/>
</dbReference>
<dbReference type="Pfam" id="PF11945">
    <property type="entry name" value="WASH_WAHD"/>
    <property type="match status" value="1"/>
</dbReference>
<feature type="compositionally biased region" description="Basic residues" evidence="1">
    <location>
        <begin position="188"/>
        <end position="197"/>
    </location>
</feature>
<evidence type="ECO:0000256" key="1">
    <source>
        <dbReference type="SAM" id="MobiDB-lite"/>
    </source>
</evidence>
<evidence type="ECO:0000313" key="5">
    <source>
        <dbReference type="Proteomes" id="UP001443563"/>
    </source>
</evidence>
<name>A0AAW3CBX8_9TRYP</name>
<feature type="compositionally biased region" description="Low complexity" evidence="1">
    <location>
        <begin position="786"/>
        <end position="796"/>
    </location>
</feature>
<feature type="region of interest" description="Disordered" evidence="1">
    <location>
        <begin position="475"/>
        <end position="832"/>
    </location>
</feature>
<feature type="compositionally biased region" description="Pro residues" evidence="1">
    <location>
        <begin position="724"/>
        <end position="739"/>
    </location>
</feature>
<evidence type="ECO:0000313" key="4">
    <source>
        <dbReference type="EMBL" id="KAL0530859.1"/>
    </source>
</evidence>
<organism evidence="4 6">
    <name type="scientific">Leishmania shawi</name>
    <dbReference type="NCBI Taxonomy" id="5680"/>
    <lineage>
        <taxon>Eukaryota</taxon>
        <taxon>Discoba</taxon>
        <taxon>Euglenozoa</taxon>
        <taxon>Kinetoplastea</taxon>
        <taxon>Metakinetoplastina</taxon>
        <taxon>Trypanosomatida</taxon>
        <taxon>Trypanosomatidae</taxon>
        <taxon>Leishmaniinae</taxon>
        <taxon>Leishmania</taxon>
        <taxon>Leishmania guyanensis species complex</taxon>
    </lineage>
</organism>
<protein>
    <submittedName>
        <fullName evidence="4">WAHD domain of WASH complex</fullName>
    </submittedName>
</protein>
<sequence length="832" mass="86375">MATLAAAVVATSEVMDSGNSDDAQTSSSLNSRSSSVDSARAVAAARAYDTAAIAIVPGLVVPLTSASSQGDCAALASAVASLQALADTVGIVLDRLDRAAASQQRRLNAVQGRICTCAGFVDRLRGRRTATLLESKPRYPQPVPLKSRGGGRAKAAKSKWDAQGNANDAAAAAAAILSGVPSALSTAHSHRFLRPRRSSPLPPVAPSSCSESSTDDSGDDASQQPHPPSYQAPMCTVPAVPALTAPERATATAHHVLVRRGDSVSDFSRPLPPVNPVAAMRLAESMPLETVLLEGEDSNAVLVGNGGRGEATTGHVNERSMLTNAASSLPASSSSALAWQPRSLPVMRNGQTMHNAGEMPRTLSALVSFPAHQMAYRHLAAANSSCGSNVGSAIASVQHGALLHSDAYSPARRTTTAWMHSASMVEIELDFTTPLQAQQYAFVPGGDAAAASSRALLRDMPRNLPLQHLATVRRWDHGGGDQKPLIGGSTGSEDDVDEGAEEHEDDSSPRWQRRTSRRDPRDLETIAPSQQQRQRRAHRRHTLGDDGTVSEGSDDTAEGVTSARHRGRESGRARPKQQQTCETSTQPTAAAPSTLPPAPLLQAPPPPPGVTRSTTAPPPPPLPQAALLQGKANPPMFPLGSGGGAPQRLPPPPPPPPPNFSAELRSAVGSRPPPPVTQVKMAPPSSSSAPPPPPLPPPPPPTLSQLPVGVKPDGGRPVVSPPVQRVPPPPPPPPPPPSSQKPAVSALTSMLGERRRVLHGDDSSSTGSDSGFSNKNTAAHGKQADSPDSLSSSTSPRANPTVRGRLVNSAVQRLPPPPQLASSSSSDNESDW</sequence>